<dbReference type="EMBL" id="JBBUTF010000012">
    <property type="protein sequence ID" value="MEK8027063.1"/>
    <property type="molecule type" value="Genomic_DNA"/>
</dbReference>
<accession>A0ABU9BBV8</accession>
<organism evidence="2 3">
    <name type="scientific">Pseudaquabacterium rugosum</name>
    <dbReference type="NCBI Taxonomy" id="2984194"/>
    <lineage>
        <taxon>Bacteria</taxon>
        <taxon>Pseudomonadati</taxon>
        <taxon>Pseudomonadota</taxon>
        <taxon>Betaproteobacteria</taxon>
        <taxon>Burkholderiales</taxon>
        <taxon>Sphaerotilaceae</taxon>
        <taxon>Pseudaquabacterium</taxon>
    </lineage>
</organism>
<dbReference type="Proteomes" id="UP001368500">
    <property type="component" value="Unassembled WGS sequence"/>
</dbReference>
<gene>
    <name evidence="2" type="ORF">AACH11_13925</name>
</gene>
<feature type="compositionally biased region" description="Basic and acidic residues" evidence="1">
    <location>
        <begin position="8"/>
        <end position="26"/>
    </location>
</feature>
<comment type="caution">
    <text evidence="2">The sequence shown here is derived from an EMBL/GenBank/DDBJ whole genome shotgun (WGS) entry which is preliminary data.</text>
</comment>
<proteinExistence type="predicted"/>
<protein>
    <submittedName>
        <fullName evidence="2">Uncharacterized protein</fullName>
    </submittedName>
</protein>
<evidence type="ECO:0000313" key="3">
    <source>
        <dbReference type="Proteomes" id="UP001368500"/>
    </source>
</evidence>
<evidence type="ECO:0000256" key="1">
    <source>
        <dbReference type="SAM" id="MobiDB-lite"/>
    </source>
</evidence>
<feature type="region of interest" description="Disordered" evidence="1">
    <location>
        <begin position="1"/>
        <end position="64"/>
    </location>
</feature>
<feature type="compositionally biased region" description="Acidic residues" evidence="1">
    <location>
        <begin position="34"/>
        <end position="45"/>
    </location>
</feature>
<sequence length="64" mass="6697">MAKPNYAFEKRQRELEKKRKKEDKAQRKASGLDTADDAAAPDDGDAAVAPATANPVPGTADGAA</sequence>
<feature type="compositionally biased region" description="Low complexity" evidence="1">
    <location>
        <begin position="46"/>
        <end position="64"/>
    </location>
</feature>
<reference evidence="2 3" key="1">
    <citation type="submission" date="2024-04" db="EMBL/GenBank/DDBJ databases">
        <title>Novel species of the genus Ideonella isolated from streams.</title>
        <authorList>
            <person name="Lu H."/>
        </authorList>
    </citation>
    <scope>NUCLEOTIDE SEQUENCE [LARGE SCALE GENOMIC DNA]</scope>
    <source>
        <strain evidence="2 3">BYS139W</strain>
    </source>
</reference>
<name>A0ABU9BBV8_9BURK</name>
<dbReference type="RefSeq" id="WP_341374842.1">
    <property type="nucleotide sequence ID" value="NZ_JBBUTF010000012.1"/>
</dbReference>
<keyword evidence="3" id="KW-1185">Reference proteome</keyword>
<evidence type="ECO:0000313" key="2">
    <source>
        <dbReference type="EMBL" id="MEK8027063.1"/>
    </source>
</evidence>